<dbReference type="PANTHER" id="PTHR34580">
    <property type="match status" value="1"/>
</dbReference>
<dbReference type="Pfam" id="PF13280">
    <property type="entry name" value="WYL"/>
    <property type="match status" value="1"/>
</dbReference>
<dbReference type="EMBL" id="CYYA01000012">
    <property type="protein sequence ID" value="CUN11408.1"/>
    <property type="molecule type" value="Genomic_DNA"/>
</dbReference>
<dbReference type="PANTHER" id="PTHR34580:SF1">
    <property type="entry name" value="PROTEIN PAFC"/>
    <property type="match status" value="1"/>
</dbReference>
<evidence type="ECO:0000313" key="2">
    <source>
        <dbReference type="EMBL" id="CUN11408.1"/>
    </source>
</evidence>
<organism evidence="2 3">
    <name type="scientific">Eubacterium ramulus</name>
    <dbReference type="NCBI Taxonomy" id="39490"/>
    <lineage>
        <taxon>Bacteria</taxon>
        <taxon>Bacillati</taxon>
        <taxon>Bacillota</taxon>
        <taxon>Clostridia</taxon>
        <taxon>Eubacteriales</taxon>
        <taxon>Eubacteriaceae</taxon>
        <taxon>Eubacterium</taxon>
    </lineage>
</organism>
<dbReference type="Proteomes" id="UP000095492">
    <property type="component" value="Unassembled WGS sequence"/>
</dbReference>
<dbReference type="STRING" id="39490.ERS852448_01931"/>
<evidence type="ECO:0000259" key="1">
    <source>
        <dbReference type="Pfam" id="PF13280"/>
    </source>
</evidence>
<dbReference type="OrthoDB" id="9772503at2"/>
<dbReference type="PROSITE" id="PS52050">
    <property type="entry name" value="WYL"/>
    <property type="match status" value="1"/>
</dbReference>
<protein>
    <recommendedName>
        <fullName evidence="1">WYL domain-containing protein</fullName>
    </recommendedName>
</protein>
<gene>
    <name evidence="2" type="ORF">ERS852448_01931</name>
</gene>
<dbReference type="InterPro" id="IPR026881">
    <property type="entry name" value="WYL_dom"/>
</dbReference>
<reference evidence="2 3" key="1">
    <citation type="submission" date="2015-09" db="EMBL/GenBank/DDBJ databases">
        <authorList>
            <consortium name="Pathogen Informatics"/>
        </authorList>
    </citation>
    <scope>NUCLEOTIDE SEQUENCE [LARGE SCALE GENOMIC DNA]</scope>
    <source>
        <strain evidence="2 3">2789STDY5608891</strain>
    </source>
</reference>
<name>A0A173UD15_EUBRA</name>
<feature type="domain" description="WYL" evidence="1">
    <location>
        <begin position="172"/>
        <end position="250"/>
    </location>
</feature>
<dbReference type="RefSeq" id="WP_055290419.1">
    <property type="nucleotide sequence ID" value="NZ_CP173382.1"/>
</dbReference>
<evidence type="ECO:0000313" key="3">
    <source>
        <dbReference type="Proteomes" id="UP000095492"/>
    </source>
</evidence>
<accession>A0A173UD15</accession>
<proteinExistence type="predicted"/>
<dbReference type="GeneID" id="97389772"/>
<dbReference type="InterPro" id="IPR051534">
    <property type="entry name" value="CBASS_pafABC_assoc_protein"/>
</dbReference>
<dbReference type="AlphaFoldDB" id="A0A173UD15"/>
<sequence>MSDIHPKKLVILYILDILQKYTDEEHRLSQKEIQDILRREYEMTVDRKAVKRNLLNLIEYGSNIEYREVSRKDIFRKKDFVSYKGTSDFADKEISEDDLLWTDFYLKQKFTNEELRLLIDSMLFSKHIPYSQAKELIKKLESLSNIYFKSCSQYIYPLPVERTDNKQVFYNIAILDDAIRKKKKVLFEYAEYHTDKKMHLKKREDGSVREYIITPYQMAVQEGKYYLICNYDKYDDISNYRVDRIRNIQILEEKGKPFETLKWSGHQPMNLNEYMKEHVYMYSSENVFVKFRIVKAMISDVIDLFGKGVNFSEETDTHVSVSVHVNERAAEQFAKNYAPDVVILQPKRLRDKLRDDLKKAWEAYED</sequence>